<accession>A0ABT0BC05</accession>
<dbReference type="Pfam" id="PF03572">
    <property type="entry name" value="Peptidase_S41"/>
    <property type="match status" value="1"/>
</dbReference>
<reference evidence="11" key="1">
    <citation type="submission" date="2022-03" db="EMBL/GenBank/DDBJ databases">
        <title>Identification of a novel bacterium isolated from mangrove sediments.</title>
        <authorList>
            <person name="Pan X."/>
        </authorList>
    </citation>
    <scope>NUCLEOTIDE SEQUENCE</scope>
    <source>
        <strain evidence="11">B1949</strain>
    </source>
</reference>
<feature type="signal peptide" evidence="9">
    <location>
        <begin position="1"/>
        <end position="32"/>
    </location>
</feature>
<evidence type="ECO:0000256" key="5">
    <source>
        <dbReference type="ARBA" id="ARBA00022801"/>
    </source>
</evidence>
<dbReference type="PANTHER" id="PTHR43253:SF1">
    <property type="entry name" value="TRICORN PROTEASE HOMOLOG 2-RELATED"/>
    <property type="match status" value="1"/>
</dbReference>
<dbReference type="Proteomes" id="UP001162881">
    <property type="component" value="Unassembled WGS sequence"/>
</dbReference>
<dbReference type="EMBL" id="JALHLF010000020">
    <property type="protein sequence ID" value="MCJ2182552.1"/>
    <property type="molecule type" value="Genomic_DNA"/>
</dbReference>
<gene>
    <name evidence="11" type="ORF">MTR62_07585</name>
</gene>
<evidence type="ECO:0000256" key="2">
    <source>
        <dbReference type="ARBA" id="ARBA00008524"/>
    </source>
</evidence>
<dbReference type="Pfam" id="PF14684">
    <property type="entry name" value="Tricorn_C1"/>
    <property type="match status" value="1"/>
</dbReference>
<evidence type="ECO:0000259" key="10">
    <source>
        <dbReference type="SMART" id="SM00245"/>
    </source>
</evidence>
<feature type="domain" description="Tail specific protease" evidence="10">
    <location>
        <begin position="879"/>
        <end position="1086"/>
    </location>
</feature>
<keyword evidence="9" id="KW-0732">Signal</keyword>
<keyword evidence="5 7" id="KW-0378">Hydrolase</keyword>
<evidence type="ECO:0000313" key="11">
    <source>
        <dbReference type="EMBL" id="MCJ2182552.1"/>
    </source>
</evidence>
<feature type="region of interest" description="Disordered" evidence="8">
    <location>
        <begin position="565"/>
        <end position="613"/>
    </location>
</feature>
<dbReference type="EC" id="3.4.21.-" evidence="7"/>
<evidence type="ECO:0000313" key="12">
    <source>
        <dbReference type="Proteomes" id="UP001162881"/>
    </source>
</evidence>
<dbReference type="Gene3D" id="2.120.10.60">
    <property type="entry name" value="Tricorn protease N-terminal domain"/>
    <property type="match status" value="1"/>
</dbReference>
<dbReference type="InterPro" id="IPR029045">
    <property type="entry name" value="ClpP/crotonase-like_dom_sf"/>
</dbReference>
<name>A0ABT0BC05_9SPHN</name>
<evidence type="ECO:0000256" key="7">
    <source>
        <dbReference type="PIRNR" id="PIRNR036421"/>
    </source>
</evidence>
<dbReference type="Pfam" id="PF26550">
    <property type="entry name" value="Tricorn_2nd"/>
    <property type="match status" value="1"/>
</dbReference>
<dbReference type="RefSeq" id="WP_244018601.1">
    <property type="nucleotide sequence ID" value="NZ_JALHLF010000020.1"/>
</dbReference>
<evidence type="ECO:0000256" key="4">
    <source>
        <dbReference type="ARBA" id="ARBA00022670"/>
    </source>
</evidence>
<evidence type="ECO:0000256" key="1">
    <source>
        <dbReference type="ARBA" id="ARBA00004496"/>
    </source>
</evidence>
<evidence type="ECO:0000256" key="8">
    <source>
        <dbReference type="SAM" id="MobiDB-lite"/>
    </source>
</evidence>
<protein>
    <recommendedName>
        <fullName evidence="7">Tricorn protease homolog</fullName>
        <ecNumber evidence="7">3.4.21.-</ecNumber>
    </recommendedName>
</protein>
<dbReference type="PANTHER" id="PTHR43253">
    <property type="entry name" value="TRICORN PROTEASE HOMOLOG 2-RELATED"/>
    <property type="match status" value="1"/>
</dbReference>
<dbReference type="InterPro" id="IPR036034">
    <property type="entry name" value="PDZ_sf"/>
</dbReference>
<dbReference type="SUPFAM" id="SSF52096">
    <property type="entry name" value="ClpP/crotonase"/>
    <property type="match status" value="1"/>
</dbReference>
<keyword evidence="3 7" id="KW-0963">Cytoplasm</keyword>
<dbReference type="SUPFAM" id="SSF69304">
    <property type="entry name" value="Tricorn protease N-terminal domain"/>
    <property type="match status" value="1"/>
</dbReference>
<dbReference type="InterPro" id="IPR005151">
    <property type="entry name" value="Tail-specific_protease"/>
</dbReference>
<feature type="region of interest" description="Disordered" evidence="8">
    <location>
        <begin position="1118"/>
        <end position="1143"/>
    </location>
</feature>
<dbReference type="CDD" id="cd07562">
    <property type="entry name" value="Peptidase_S41_TRI"/>
    <property type="match status" value="1"/>
</dbReference>
<dbReference type="InterPro" id="IPR012393">
    <property type="entry name" value="Tricorn_protease"/>
</dbReference>
<dbReference type="InterPro" id="IPR028204">
    <property type="entry name" value="Tricorn_C1"/>
</dbReference>
<organism evidence="11 12">
    <name type="scientific">Novosphingobium organovorum</name>
    <dbReference type="NCBI Taxonomy" id="2930092"/>
    <lineage>
        <taxon>Bacteria</taxon>
        <taxon>Pseudomonadati</taxon>
        <taxon>Pseudomonadota</taxon>
        <taxon>Alphaproteobacteria</taxon>
        <taxon>Sphingomonadales</taxon>
        <taxon>Sphingomonadaceae</taxon>
        <taxon>Novosphingobium</taxon>
    </lineage>
</organism>
<dbReference type="Gene3D" id="3.90.226.10">
    <property type="entry name" value="2-enoyl-CoA Hydratase, Chain A, domain 1"/>
    <property type="match status" value="1"/>
</dbReference>
<keyword evidence="6 7" id="KW-0720">Serine protease</keyword>
<evidence type="ECO:0000256" key="6">
    <source>
        <dbReference type="ARBA" id="ARBA00022825"/>
    </source>
</evidence>
<dbReference type="Gene3D" id="2.30.42.10">
    <property type="match status" value="1"/>
</dbReference>
<comment type="function">
    <text evidence="7">Degrades oligopeptides.</text>
</comment>
<evidence type="ECO:0000256" key="9">
    <source>
        <dbReference type="SAM" id="SignalP"/>
    </source>
</evidence>
<proteinExistence type="inferred from homology"/>
<evidence type="ECO:0000256" key="3">
    <source>
        <dbReference type="ARBA" id="ARBA00022490"/>
    </source>
</evidence>
<dbReference type="Pfam" id="PF14685">
    <property type="entry name" value="PDZ_Tricorn"/>
    <property type="match status" value="1"/>
</dbReference>
<dbReference type="SUPFAM" id="SSF82171">
    <property type="entry name" value="DPP6 N-terminal domain-like"/>
    <property type="match status" value="1"/>
</dbReference>
<dbReference type="SUPFAM" id="SSF50156">
    <property type="entry name" value="PDZ domain-like"/>
    <property type="match status" value="1"/>
</dbReference>
<feature type="compositionally biased region" description="Basic and acidic residues" evidence="8">
    <location>
        <begin position="565"/>
        <end position="609"/>
    </location>
</feature>
<dbReference type="InterPro" id="IPR029414">
    <property type="entry name" value="Tricorn_PDZ"/>
</dbReference>
<dbReference type="PIRSF" id="PIRSF036421">
    <property type="entry name" value="Tricorn_protease"/>
    <property type="match status" value="1"/>
</dbReference>
<dbReference type="SMART" id="SM00245">
    <property type="entry name" value="TSPc"/>
    <property type="match status" value="1"/>
</dbReference>
<feature type="chain" id="PRO_5046505711" description="Tricorn protease homolog" evidence="9">
    <location>
        <begin position="33"/>
        <end position="1143"/>
    </location>
</feature>
<comment type="similarity">
    <text evidence="2 7">Belongs to the peptidase S41B family.</text>
</comment>
<dbReference type="Gene3D" id="2.130.10.10">
    <property type="entry name" value="YVTN repeat-like/Quinoprotein amine dehydrogenase"/>
    <property type="match status" value="1"/>
</dbReference>
<dbReference type="InterPro" id="IPR015943">
    <property type="entry name" value="WD40/YVTN_repeat-like_dom_sf"/>
</dbReference>
<comment type="caution">
    <text evidence="11">The sequence shown here is derived from an EMBL/GenBank/DDBJ whole genome shotgun (WGS) entry which is preliminary data.</text>
</comment>
<dbReference type="Gene3D" id="3.30.750.44">
    <property type="match status" value="1"/>
</dbReference>
<sequence>MMKPAHTIAARLAVGTSIATSLIAFLATPALADEGYYQYPSAHGDVLVIASEGDLWRTGRDGGTAIRLTSDPAEETDPKVSPDGTMVAFTASYDSDRDIYVMPVAGGAPRRLTFEGAAVRTVGWTPDGKVIFSSSLTGADQGEILYTVDPAAGPTGETGSGAATAIPLWRANDATFGADGQTLFFSRRGLTARARDNAVLYRGGGMAQLWRWRMGSADEAVQMLADFGAPIRFPMASGGRIYFISDKSGADAVWSVAEDGSDVRQVSPEMAFPVLQASLDGDTVYLQNGADIYAFSIRQATVHKLAISIVTDRQQTRPRTIANPLREMEAARLSPSGKSVAVTARGRVALAFPAQMRRVEFAVPLDARARQAVAGAKGDKVYMILDQGDRGEIVAMNADGSGTPQPLTHGYDAYIWSFAVAPDEKTIVLWDKQFRLQKLDLATGRVTLLARADNGDDAAFQNIVFSPAGDYIAYAQTGRANNANTSDIFVQNLSTGARVQATSGKYNDYAPAFAPDGAWLYFLSDRNFAPSPGNPWGDRNMGVAFPDRGELYALQLDPSARFRFREDNELTREAKDGEESDPADKTDPADSGKDGTKGKDKNGDRKDATPKPAPIVFEGLQGRLYKVPVDPGLSDTLVASKDFLYARKGDDIVSIAIAPDRAKAKVETFAAKAQGFALSADGKTALVVAGSEDKPTLTLVPAKAKMPDDDDELAQDKVRLDDWHLTIDPRAEWRQMFIDAWRMHRDFAYDPTMRGVDWNAVRARLEPFLARIGHRAELNAILGQMSSQLGILHSQIRPGDVPKDSENSAMAFLGARYSPVAGGLRIDSIFKAEADLVAWLPPLRRPGVDARAGDVIQRVDGRPVATLGELRLALASKAGQEVRLDLLRGTKPVSTVVEPMTLEGEQTASYHDFVEGKRLATQTLSKGRIGYIHLKAMGPDDIATFARDYFAQLDKDGLIIDVRNNNGGNIDSLVIATLMRRAWAFWSRPDGSGVPTTNMQNAYRGHVAVLIDERTYSDGETFAAGIKSLGLAPLVGERTAGAGVWLSDRNRLTDSGQARVAENAQYAIDGTWIVEGRGIAPDIAVENPPHAAFEGHDAQLQTAIDLLDKQIAQEPAAPLEPQPLHPLGTPASDVHPLPARQGA</sequence>
<keyword evidence="4 7" id="KW-0645">Protease</keyword>
<dbReference type="Pfam" id="PF26549">
    <property type="entry name" value="Tricorn_N"/>
    <property type="match status" value="1"/>
</dbReference>
<keyword evidence="12" id="KW-1185">Reference proteome</keyword>
<comment type="subcellular location">
    <subcellularLocation>
        <location evidence="1 7">Cytoplasm</location>
    </subcellularLocation>
</comment>